<reference evidence="2 3" key="1">
    <citation type="submission" date="2018-11" db="EMBL/GenBank/DDBJ databases">
        <title>Genome assembly of Steccherinum ochraceum LE-BIN_3174, the white-rot fungus of the Steccherinaceae family (The Residual Polyporoid clade, Polyporales, Basidiomycota).</title>
        <authorList>
            <person name="Fedorova T.V."/>
            <person name="Glazunova O.A."/>
            <person name="Landesman E.O."/>
            <person name="Moiseenko K.V."/>
            <person name="Psurtseva N.V."/>
            <person name="Savinova O.S."/>
            <person name="Shakhova N.V."/>
            <person name="Tyazhelova T.V."/>
            <person name="Vasina D.V."/>
        </authorList>
    </citation>
    <scope>NUCLEOTIDE SEQUENCE [LARGE SCALE GENOMIC DNA]</scope>
    <source>
        <strain evidence="2 3">LE-BIN_3174</strain>
    </source>
</reference>
<evidence type="ECO:0000313" key="3">
    <source>
        <dbReference type="Proteomes" id="UP000292702"/>
    </source>
</evidence>
<feature type="compositionally biased region" description="Acidic residues" evidence="1">
    <location>
        <begin position="230"/>
        <end position="241"/>
    </location>
</feature>
<dbReference type="EMBL" id="RWJN01000005">
    <property type="protein sequence ID" value="TCD71540.1"/>
    <property type="molecule type" value="Genomic_DNA"/>
</dbReference>
<dbReference type="AlphaFoldDB" id="A0A4R0RRK9"/>
<organism evidence="2 3">
    <name type="scientific">Steccherinum ochraceum</name>
    <dbReference type="NCBI Taxonomy" id="92696"/>
    <lineage>
        <taxon>Eukaryota</taxon>
        <taxon>Fungi</taxon>
        <taxon>Dikarya</taxon>
        <taxon>Basidiomycota</taxon>
        <taxon>Agaricomycotina</taxon>
        <taxon>Agaricomycetes</taxon>
        <taxon>Polyporales</taxon>
        <taxon>Steccherinaceae</taxon>
        <taxon>Steccherinum</taxon>
    </lineage>
</organism>
<dbReference type="OrthoDB" id="3226250at2759"/>
<dbReference type="Proteomes" id="UP000292702">
    <property type="component" value="Unassembled WGS sequence"/>
</dbReference>
<accession>A0A4R0RRK9</accession>
<feature type="compositionally biased region" description="Polar residues" evidence="1">
    <location>
        <begin position="349"/>
        <end position="359"/>
    </location>
</feature>
<proteinExistence type="predicted"/>
<keyword evidence="3" id="KW-1185">Reference proteome</keyword>
<evidence type="ECO:0000256" key="1">
    <source>
        <dbReference type="SAM" id="MobiDB-lite"/>
    </source>
</evidence>
<sequence length="557" mass="64623">MAPTLRELLQEPFGPYADDEVLAETLKSTRTKMLGLHQVRLTCRGESTGLTKCEASQPEFNTGNHRVHVEGVLVIRKLGWLSPEGLQIIQRDLQARDRTLSSLTLRTLYGGTNTMKAQGLKIRIKAVKNMAAVFLHSSSVLYGLLVKTETRYRSFEVLSMDTVTYKLSYKYLSRYRTLRVLKDIVRYDKENSEEPTPQILRNPRWFAAMYLRMLRRLEKDAVAVHLSSDTDNDSGSEDEDESHTIRPRIVRPLHHQTIPEVLVMLAKHVEWLVDDQKRRRKHGDRYFDVDVWERWIWTVKNARRRTRGDEDALLALFAEEEENREEEEHQSDVDPVPARSGLGKRKSTPAETVRSSTAFSAGDSGRSRSPSPFLSYMDSPPRVDSPFYPPPQDFDDDAPRHEYDSDFSPPSESGWEDSDASLPSRPPTPPPRDLLQRIPPVILHKPDLPKSFKWECPVDHCTYTLDLLRPNDDDWRDVPRYGKREFAKLKWKLKDGWVEQYFHRRVANHWKEHLDSQSIAILTNEDLVKFEWAEGTPQHSRARIRSQTQIVKPEQDH</sequence>
<gene>
    <name evidence="2" type="ORF">EIP91_008921</name>
</gene>
<comment type="caution">
    <text evidence="2">The sequence shown here is derived from an EMBL/GenBank/DDBJ whole genome shotgun (WGS) entry which is preliminary data.</text>
</comment>
<name>A0A4R0RRK9_9APHY</name>
<feature type="region of interest" description="Disordered" evidence="1">
    <location>
        <begin position="226"/>
        <end position="250"/>
    </location>
</feature>
<evidence type="ECO:0000313" key="2">
    <source>
        <dbReference type="EMBL" id="TCD71540.1"/>
    </source>
</evidence>
<protein>
    <submittedName>
        <fullName evidence="2">Uncharacterized protein</fullName>
    </submittedName>
</protein>
<feature type="region of interest" description="Disordered" evidence="1">
    <location>
        <begin position="321"/>
        <end position="435"/>
    </location>
</feature>